<evidence type="ECO:0000256" key="3">
    <source>
        <dbReference type="ARBA" id="ARBA00011738"/>
    </source>
</evidence>
<comment type="subunit">
    <text evidence="3">Homodimer.</text>
</comment>
<sequence length="398" mass="44329">MFEKVESYAGDPILSLVAEFNNDKRADKINLSIGYYYDENSVVPQLSCVKTARDYIYHHQQGAQLYLPMSGLPSYCQAIQSLLFGEDNPAFQAQRIATVQTLGGSGALKVGADFLYRYFPDSQVWVSDPTWENHIAIFNGAGFKVNKYPYFDPETCGVKFDAMLATLNSLPAKSIVLLHPCCHNPTGADLTHQQWDKVIEVLQNRDLIPFMDIAYQGFGETIESDSYAIKKVAEQGLCGFISNSFSKTFSLYGERVGGLSVLCDDNQAANRVFGQLQATVRRNYSSPAAYGAQLVSYVLNNAELKALWFKEVESMRNRIVSMRSTLVDLLKTAAPKQNFDYLLKQRGMFSYTGFSTKQVAQLKDDFAVYLVGSGRMCVAGLNHHNIHCVADAFATIKS</sequence>
<dbReference type="GO" id="GO:0030170">
    <property type="term" value="F:pyridoxal phosphate binding"/>
    <property type="evidence" value="ECO:0007669"/>
    <property type="project" value="InterPro"/>
</dbReference>
<comment type="similarity">
    <text evidence="2 7">Belongs to the class-I pyridoxal-phosphate-dependent aminotransferase family.</text>
</comment>
<evidence type="ECO:0000256" key="7">
    <source>
        <dbReference type="RuleBase" id="RU000481"/>
    </source>
</evidence>
<keyword evidence="6" id="KW-0663">Pyridoxal phosphate</keyword>
<keyword evidence="4 7" id="KW-0032">Aminotransferase</keyword>
<dbReference type="InterPro" id="IPR015424">
    <property type="entry name" value="PyrdxlP-dep_Trfase"/>
</dbReference>
<dbReference type="GO" id="GO:0042802">
    <property type="term" value="F:identical protein binding"/>
    <property type="evidence" value="ECO:0007669"/>
    <property type="project" value="TreeGrafter"/>
</dbReference>
<dbReference type="Gene3D" id="3.40.640.10">
    <property type="entry name" value="Type I PLP-dependent aspartate aminotransferase-like (Major domain)"/>
    <property type="match status" value="1"/>
</dbReference>
<evidence type="ECO:0000256" key="1">
    <source>
        <dbReference type="ARBA" id="ARBA00001933"/>
    </source>
</evidence>
<proteinExistence type="inferred from homology"/>
<dbReference type="GO" id="GO:0004838">
    <property type="term" value="F:L-tyrosine-2-oxoglutarate transaminase activity"/>
    <property type="evidence" value="ECO:0007669"/>
    <property type="project" value="TreeGrafter"/>
</dbReference>
<dbReference type="NCBIfam" id="NF006719">
    <property type="entry name" value="PRK09257.1"/>
    <property type="match status" value="1"/>
</dbReference>
<dbReference type="FunFam" id="3.40.640.10:FF:000015">
    <property type="entry name" value="Aspartate aminotransferase"/>
    <property type="match status" value="1"/>
</dbReference>
<dbReference type="Gene3D" id="3.90.1150.10">
    <property type="entry name" value="Aspartate Aminotransferase, domain 1"/>
    <property type="match status" value="1"/>
</dbReference>
<comment type="cofactor">
    <cofactor evidence="1 7">
        <name>pyridoxal 5'-phosphate</name>
        <dbReference type="ChEBI" id="CHEBI:597326"/>
    </cofactor>
</comment>
<evidence type="ECO:0000313" key="10">
    <source>
        <dbReference type="Proteomes" id="UP000319138"/>
    </source>
</evidence>
<dbReference type="PRINTS" id="PR00799">
    <property type="entry name" value="TRANSAMINASE"/>
</dbReference>
<dbReference type="EC" id="2.6.1.-" evidence="7"/>
<dbReference type="PANTHER" id="PTHR11879">
    <property type="entry name" value="ASPARTATE AMINOTRANSFERASE"/>
    <property type="match status" value="1"/>
</dbReference>
<evidence type="ECO:0000313" key="9">
    <source>
        <dbReference type="EMBL" id="TSJ87635.1"/>
    </source>
</evidence>
<dbReference type="FunFam" id="3.90.1150.10:FF:000001">
    <property type="entry name" value="Aspartate aminotransferase"/>
    <property type="match status" value="1"/>
</dbReference>
<name>A0A556RFG4_9GAMM</name>
<keyword evidence="5 7" id="KW-0808">Transferase</keyword>
<protein>
    <recommendedName>
        <fullName evidence="7">Aminotransferase</fullName>
        <ecNumber evidence="7">2.6.1.-</ecNumber>
    </recommendedName>
</protein>
<dbReference type="Pfam" id="PF00155">
    <property type="entry name" value="Aminotran_1_2"/>
    <property type="match status" value="1"/>
</dbReference>
<dbReference type="RefSeq" id="WP_144190438.1">
    <property type="nucleotide sequence ID" value="NZ_VMHL01000007.1"/>
</dbReference>
<organism evidence="9 10">
    <name type="scientific">Gilliamella apicola</name>
    <dbReference type="NCBI Taxonomy" id="1196095"/>
    <lineage>
        <taxon>Bacteria</taxon>
        <taxon>Pseudomonadati</taxon>
        <taxon>Pseudomonadota</taxon>
        <taxon>Gammaproteobacteria</taxon>
        <taxon>Orbales</taxon>
        <taxon>Orbaceae</taxon>
        <taxon>Gilliamella</taxon>
    </lineage>
</organism>
<evidence type="ECO:0000256" key="2">
    <source>
        <dbReference type="ARBA" id="ARBA00007441"/>
    </source>
</evidence>
<accession>A0A556RFG4</accession>
<evidence type="ECO:0000256" key="5">
    <source>
        <dbReference type="ARBA" id="ARBA00022679"/>
    </source>
</evidence>
<evidence type="ECO:0000259" key="8">
    <source>
        <dbReference type="Pfam" id="PF00155"/>
    </source>
</evidence>
<dbReference type="InterPro" id="IPR004839">
    <property type="entry name" value="Aminotransferase_I/II_large"/>
</dbReference>
<dbReference type="InterPro" id="IPR000796">
    <property type="entry name" value="Asp_trans"/>
</dbReference>
<dbReference type="PROSITE" id="PS00105">
    <property type="entry name" value="AA_TRANSFER_CLASS_1"/>
    <property type="match status" value="1"/>
</dbReference>
<dbReference type="GO" id="GO:0005829">
    <property type="term" value="C:cytosol"/>
    <property type="evidence" value="ECO:0007669"/>
    <property type="project" value="TreeGrafter"/>
</dbReference>
<comment type="caution">
    <text evidence="9">The sequence shown here is derived from an EMBL/GenBank/DDBJ whole genome shotgun (WGS) entry which is preliminary data.</text>
</comment>
<evidence type="ECO:0000256" key="4">
    <source>
        <dbReference type="ARBA" id="ARBA00022576"/>
    </source>
</evidence>
<evidence type="ECO:0000256" key="6">
    <source>
        <dbReference type="ARBA" id="ARBA00022898"/>
    </source>
</evidence>
<dbReference type="GO" id="GO:0033585">
    <property type="term" value="P:L-phenylalanine biosynthetic process from chorismate via phenylpyruvate"/>
    <property type="evidence" value="ECO:0007669"/>
    <property type="project" value="TreeGrafter"/>
</dbReference>
<dbReference type="AlphaFoldDB" id="A0A556RFG4"/>
<feature type="domain" description="Aminotransferase class I/classII large" evidence="8">
    <location>
        <begin position="27"/>
        <end position="392"/>
    </location>
</feature>
<dbReference type="PANTHER" id="PTHR11879:SF37">
    <property type="entry name" value="AROMATIC-AMINO-ACID AMINOTRANSFERASE"/>
    <property type="match status" value="1"/>
</dbReference>
<dbReference type="InterPro" id="IPR004838">
    <property type="entry name" value="NHTrfase_class1_PyrdxlP-BS"/>
</dbReference>
<dbReference type="Proteomes" id="UP000319138">
    <property type="component" value="Unassembled WGS sequence"/>
</dbReference>
<dbReference type="InterPro" id="IPR015421">
    <property type="entry name" value="PyrdxlP-dep_Trfase_major"/>
</dbReference>
<dbReference type="EMBL" id="VMHL01000007">
    <property type="protein sequence ID" value="TSJ87635.1"/>
    <property type="molecule type" value="Genomic_DNA"/>
</dbReference>
<dbReference type="InterPro" id="IPR015422">
    <property type="entry name" value="PyrdxlP-dep_Trfase_small"/>
</dbReference>
<dbReference type="SUPFAM" id="SSF53383">
    <property type="entry name" value="PLP-dependent transferases"/>
    <property type="match status" value="1"/>
</dbReference>
<reference evidence="9 10" key="1">
    <citation type="submission" date="2019-07" db="EMBL/GenBank/DDBJ databases">
        <title>Gilliamella genomes.</title>
        <authorList>
            <person name="Zheng H."/>
        </authorList>
    </citation>
    <scope>NUCLEOTIDE SEQUENCE [LARGE SCALE GENOMIC DNA]</scope>
    <source>
        <strain evidence="9 10">W8131</strain>
    </source>
</reference>
<gene>
    <name evidence="9" type="ORF">FPQ14_12100</name>
</gene>
<dbReference type="CDD" id="cd00609">
    <property type="entry name" value="AAT_like"/>
    <property type="match status" value="1"/>
</dbReference>